<dbReference type="KEGG" id="sbg:SBG_0291"/>
<accession>A0A0K0H7S7</accession>
<proteinExistence type="predicted"/>
<sequence length="189" mass="21742">MKAQYLLPGFIWLPDKDSGRKAYMLKLDKEFKNHFSYVESKQNKQRGYHQGEFSKGSALALYISRYLGDGIYTSDAPDILDMFFEASEAHGRRSDIVYLLIVTDGKIVAGTDIIVKRELFDFFIQQIADTKYSHLNIRAFTTEDLFELNRKYISDMVSENKHSNIMLGLILMIFLILCGGGLAWFILMP</sequence>
<evidence type="ECO:0000313" key="2">
    <source>
        <dbReference type="EMBL" id="CCC29387.1"/>
    </source>
</evidence>
<evidence type="ECO:0000256" key="1">
    <source>
        <dbReference type="SAM" id="Phobius"/>
    </source>
</evidence>
<feature type="transmembrane region" description="Helical" evidence="1">
    <location>
        <begin position="165"/>
        <end position="187"/>
    </location>
</feature>
<dbReference type="Proteomes" id="UP000000289">
    <property type="component" value="Chromosome"/>
</dbReference>
<gene>
    <name evidence="2" type="primary">sbeE</name>
    <name evidence="2" type="ordered locus">SBG_0291</name>
</gene>
<dbReference type="EMBL" id="FR877557">
    <property type="protein sequence ID" value="CCC29387.1"/>
    <property type="molecule type" value="Genomic_DNA"/>
</dbReference>
<dbReference type="RefSeq" id="WP_000647409.1">
    <property type="nucleotide sequence ID" value="NC_015761.1"/>
</dbReference>
<evidence type="ECO:0000313" key="3">
    <source>
        <dbReference type="Proteomes" id="UP000000289"/>
    </source>
</evidence>
<keyword evidence="1" id="KW-1133">Transmembrane helix</keyword>
<dbReference type="GeneID" id="66754809"/>
<keyword evidence="1" id="KW-0812">Transmembrane</keyword>
<keyword evidence="1" id="KW-0472">Membrane</keyword>
<dbReference type="AlphaFoldDB" id="A0A0K0H7S7"/>
<organism evidence="2 3">
    <name type="scientific">Salmonella bongori (strain ATCC 43975 / DSM 13772 / NCTC 12419)</name>
    <dbReference type="NCBI Taxonomy" id="218493"/>
    <lineage>
        <taxon>Bacteria</taxon>
        <taxon>Pseudomonadati</taxon>
        <taxon>Pseudomonadota</taxon>
        <taxon>Gammaproteobacteria</taxon>
        <taxon>Enterobacterales</taxon>
        <taxon>Enterobacteriaceae</taxon>
        <taxon>Salmonella</taxon>
    </lineage>
</organism>
<dbReference type="eggNOG" id="ENOG5031T5Y">
    <property type="taxonomic scope" value="Bacteria"/>
</dbReference>
<reference evidence="2 3" key="1">
    <citation type="journal article" date="2011" name="PLoS Pathog.">
        <title>Salmonella bongori provides insights into the evolution of the Salmonellae.</title>
        <authorList>
            <person name="Fookes M."/>
            <person name="Schroeder G.N."/>
            <person name="Langridge G.C."/>
            <person name="Blondel C.J."/>
            <person name="Mammina C."/>
            <person name="Connor T.R."/>
            <person name="Seth-Smith H."/>
            <person name="Vernikos G.S."/>
            <person name="Robinson K.S."/>
            <person name="Sanders M."/>
            <person name="Petty N.K."/>
            <person name="Kingsley R.A."/>
            <person name="Baumler A.J."/>
            <person name="Nuccio S.P."/>
            <person name="Contreras I."/>
            <person name="Santiviago C.A."/>
            <person name="Maskell D."/>
            <person name="Barrow P."/>
            <person name="Humphrey T."/>
            <person name="Nastasi A."/>
            <person name="Roberts M."/>
            <person name="Frankel G."/>
            <person name="Parkhill J."/>
            <person name="Dougan G."/>
            <person name="Thomson N.R."/>
        </authorList>
    </citation>
    <scope>NUCLEOTIDE SEQUENCE [LARGE SCALE GENOMIC DNA]</scope>
    <source>
        <strain evidence="3">ATCC 43975 / DSM 13772 / NCTC 12419</strain>
    </source>
</reference>
<protein>
    <submittedName>
        <fullName evidence="2">Pilus-related membrane protein</fullName>
    </submittedName>
</protein>
<name>A0A0K0H7S7_SALBC</name>